<evidence type="ECO:0000313" key="2">
    <source>
        <dbReference type="Proteomes" id="UP001638806"/>
    </source>
</evidence>
<dbReference type="Proteomes" id="UP001638806">
    <property type="component" value="Unassembled WGS sequence"/>
</dbReference>
<organism evidence="1 2">
    <name type="scientific">Purpureocillium lilacinum</name>
    <name type="common">Paecilomyces lilacinus</name>
    <dbReference type="NCBI Taxonomy" id="33203"/>
    <lineage>
        <taxon>Eukaryota</taxon>
        <taxon>Fungi</taxon>
        <taxon>Dikarya</taxon>
        <taxon>Ascomycota</taxon>
        <taxon>Pezizomycotina</taxon>
        <taxon>Sordariomycetes</taxon>
        <taxon>Hypocreomycetidae</taxon>
        <taxon>Hypocreales</taxon>
        <taxon>Ophiocordycipitaceae</taxon>
        <taxon>Purpureocillium</taxon>
    </lineage>
</organism>
<dbReference type="EMBL" id="JBGNUJ010000004">
    <property type="protein sequence ID" value="KAL3959847.1"/>
    <property type="molecule type" value="Genomic_DNA"/>
</dbReference>
<gene>
    <name evidence="1" type="ORF">ACCO45_004964</name>
</gene>
<keyword evidence="2" id="KW-1185">Reference proteome</keyword>
<protein>
    <submittedName>
        <fullName evidence="1">Uncharacterized protein</fullName>
    </submittedName>
</protein>
<accession>A0ACC4DUR7</accession>
<sequence length="154" mass="16847">MSIKQEPYDRSSGSYVPPSPSVYNTADRHARRDSHMSYTAATPILPAPAPRAPTPASSRPHPAPLKIAALMSPLPPIEAQTEPMALPPVLPTGSKRKHDYVFQQSAQPLHHGQRQVDPHLGGHRRITHDQDVEQGMYSRADGKVGVVHFGGWQS</sequence>
<name>A0ACC4DUR7_PURLI</name>
<proteinExistence type="predicted"/>
<evidence type="ECO:0000313" key="1">
    <source>
        <dbReference type="EMBL" id="KAL3959847.1"/>
    </source>
</evidence>
<comment type="caution">
    <text evidence="1">The sequence shown here is derived from an EMBL/GenBank/DDBJ whole genome shotgun (WGS) entry which is preliminary data.</text>
</comment>
<reference evidence="1" key="1">
    <citation type="submission" date="2024-12" db="EMBL/GenBank/DDBJ databases">
        <title>Comparative genomics and development of molecular markers within Purpureocillium lilacinum and among Purpureocillium species.</title>
        <authorList>
            <person name="Yeh Z.-Y."/>
            <person name="Ni N.-T."/>
            <person name="Lo P.-H."/>
            <person name="Mushyakhwo K."/>
            <person name="Lin C.-F."/>
            <person name="Nai Y.-S."/>
        </authorList>
    </citation>
    <scope>NUCLEOTIDE SEQUENCE</scope>
    <source>
        <strain evidence="1">NCHU-NPUST-175</strain>
    </source>
</reference>